<dbReference type="AlphaFoldDB" id="A0A8T2CQ51"/>
<evidence type="ECO:0000313" key="3">
    <source>
        <dbReference type="EMBL" id="KAG7601589.1"/>
    </source>
</evidence>
<dbReference type="InterPro" id="IPR001005">
    <property type="entry name" value="SANT/Myb"/>
</dbReference>
<dbReference type="EMBL" id="JAEFBK010000005">
    <property type="protein sequence ID" value="KAG7601589.1"/>
    <property type="molecule type" value="Genomic_DNA"/>
</dbReference>
<protein>
    <submittedName>
        <fullName evidence="3">Myb-like domain</fullName>
    </submittedName>
</protein>
<name>A0A8T2CQ51_9BRAS</name>
<keyword evidence="4" id="KW-1185">Reference proteome</keyword>
<evidence type="ECO:0000313" key="4">
    <source>
        <dbReference type="Proteomes" id="UP000694240"/>
    </source>
</evidence>
<evidence type="ECO:0000259" key="2">
    <source>
        <dbReference type="PROSITE" id="PS50090"/>
    </source>
</evidence>
<proteinExistence type="predicted"/>
<dbReference type="Proteomes" id="UP000694240">
    <property type="component" value="Chromosome 5"/>
</dbReference>
<comment type="caution">
    <text evidence="3">The sequence shown here is derived from an EMBL/GenBank/DDBJ whole genome shotgun (WGS) entry which is preliminary data.</text>
</comment>
<dbReference type="PANTHER" id="PTHR45023">
    <property type="match status" value="1"/>
</dbReference>
<accession>A0A8T2CQ51</accession>
<feature type="region of interest" description="Disordered" evidence="1">
    <location>
        <begin position="224"/>
        <end position="244"/>
    </location>
</feature>
<organism evidence="3 4">
    <name type="scientific">Arabidopsis thaliana x Arabidopsis arenosa</name>
    <dbReference type="NCBI Taxonomy" id="1240361"/>
    <lineage>
        <taxon>Eukaryota</taxon>
        <taxon>Viridiplantae</taxon>
        <taxon>Streptophyta</taxon>
        <taxon>Embryophyta</taxon>
        <taxon>Tracheophyta</taxon>
        <taxon>Spermatophyta</taxon>
        <taxon>Magnoliopsida</taxon>
        <taxon>eudicotyledons</taxon>
        <taxon>Gunneridae</taxon>
        <taxon>Pentapetalae</taxon>
        <taxon>rosids</taxon>
        <taxon>malvids</taxon>
        <taxon>Brassicales</taxon>
        <taxon>Brassicaceae</taxon>
        <taxon>Camelineae</taxon>
        <taxon>Arabidopsis</taxon>
    </lineage>
</organism>
<evidence type="ECO:0000256" key="1">
    <source>
        <dbReference type="SAM" id="MobiDB-lite"/>
    </source>
</evidence>
<sequence>MFRASVFEAFEEEDRVIENNEGLPPALLGSCNDLARQPHASPGFVNLLTSQQEVHTLETNPCDDVPIFSTQCTDSPSLEEHVPKVKRERMKWSAKEDMVLVSAWLNTSKDAVIGNEQKANTFWSRIAAYYDASPQLNGLRKRMQGNIKQRWAKINDGVCKFVGSYEAASREKSSGQNDNDVISLAHEIFNNDYGYKFPLEHAWRVLRHDQKWCSQASVMSKRRKCDKAAQPSTSQPPSHGVEEAMSRPIGVKAAKAKAKKTVTKTTTVEDKGNAMLEIQSIWEIKQKDWELRQKDREQEKEDFEKKDRPIGKSENHKWYLVKKIPVCLQMHVCNLGYMFLSIWFHKAIKIQLFTTCVGRRVRVAGGSGSSISSCEHIKNKKVRENRVKSDYFSGKAEDFVFLESR</sequence>
<feature type="domain" description="Myb-like" evidence="2">
    <location>
        <begin position="84"/>
        <end position="155"/>
    </location>
</feature>
<dbReference type="PANTHER" id="PTHR45023:SF4">
    <property type="entry name" value="GLYCINE-RICH PROTEIN-RELATED"/>
    <property type="match status" value="1"/>
</dbReference>
<gene>
    <name evidence="3" type="ORF">ISN45_At05g007460</name>
</gene>
<dbReference type="PROSITE" id="PS50090">
    <property type="entry name" value="MYB_LIKE"/>
    <property type="match status" value="1"/>
</dbReference>
<reference evidence="3 4" key="1">
    <citation type="submission" date="2020-12" db="EMBL/GenBank/DDBJ databases">
        <title>Concerted genomic and epigenomic changes stabilize Arabidopsis allopolyploids.</title>
        <authorList>
            <person name="Chen Z."/>
        </authorList>
    </citation>
    <scope>NUCLEOTIDE SEQUENCE [LARGE SCALE GENOMIC DNA]</scope>
    <source>
        <strain evidence="3">Allo738</strain>
        <tissue evidence="3">Leaf</tissue>
    </source>
</reference>